<evidence type="ECO:0008006" key="5">
    <source>
        <dbReference type="Google" id="ProtNLM"/>
    </source>
</evidence>
<dbReference type="GeneID" id="54489715"/>
<accession>A0A6A6WM77</accession>
<protein>
    <recommendedName>
        <fullName evidence="5">Transmembrane protein</fullName>
    </recommendedName>
</protein>
<dbReference type="RefSeq" id="XP_033605713.1">
    <property type="nucleotide sequence ID" value="XM_033748661.1"/>
</dbReference>
<keyword evidence="1" id="KW-0175">Coiled coil</keyword>
<dbReference type="EMBL" id="ML996565">
    <property type="protein sequence ID" value="KAF2763262.1"/>
    <property type="molecule type" value="Genomic_DNA"/>
</dbReference>
<gene>
    <name evidence="3" type="ORF">EJ05DRAFT_516672</name>
</gene>
<reference evidence="3" key="1">
    <citation type="journal article" date="2020" name="Stud. Mycol.">
        <title>101 Dothideomycetes genomes: a test case for predicting lifestyles and emergence of pathogens.</title>
        <authorList>
            <person name="Haridas S."/>
            <person name="Albert R."/>
            <person name="Binder M."/>
            <person name="Bloem J."/>
            <person name="Labutti K."/>
            <person name="Salamov A."/>
            <person name="Andreopoulos B."/>
            <person name="Baker S."/>
            <person name="Barry K."/>
            <person name="Bills G."/>
            <person name="Bluhm B."/>
            <person name="Cannon C."/>
            <person name="Castanera R."/>
            <person name="Culley D."/>
            <person name="Daum C."/>
            <person name="Ezra D."/>
            <person name="Gonzalez J."/>
            <person name="Henrissat B."/>
            <person name="Kuo A."/>
            <person name="Liang C."/>
            <person name="Lipzen A."/>
            <person name="Lutzoni F."/>
            <person name="Magnuson J."/>
            <person name="Mondo S."/>
            <person name="Nolan M."/>
            <person name="Ohm R."/>
            <person name="Pangilinan J."/>
            <person name="Park H.-J."/>
            <person name="Ramirez L."/>
            <person name="Alfaro M."/>
            <person name="Sun H."/>
            <person name="Tritt A."/>
            <person name="Yoshinaga Y."/>
            <person name="Zwiers L.-H."/>
            <person name="Turgeon B."/>
            <person name="Goodwin S."/>
            <person name="Spatafora J."/>
            <person name="Crous P."/>
            <person name="Grigoriev I."/>
        </authorList>
    </citation>
    <scope>NUCLEOTIDE SEQUENCE</scope>
    <source>
        <strain evidence="3">CBS 121739</strain>
    </source>
</reference>
<dbReference type="Proteomes" id="UP000799437">
    <property type="component" value="Unassembled WGS sequence"/>
</dbReference>
<feature type="coiled-coil region" evidence="1">
    <location>
        <begin position="43"/>
        <end position="70"/>
    </location>
</feature>
<evidence type="ECO:0000256" key="2">
    <source>
        <dbReference type="SAM" id="Phobius"/>
    </source>
</evidence>
<evidence type="ECO:0000256" key="1">
    <source>
        <dbReference type="SAM" id="Coils"/>
    </source>
</evidence>
<keyword evidence="4" id="KW-1185">Reference proteome</keyword>
<organism evidence="3 4">
    <name type="scientific">Pseudovirgaria hyperparasitica</name>
    <dbReference type="NCBI Taxonomy" id="470096"/>
    <lineage>
        <taxon>Eukaryota</taxon>
        <taxon>Fungi</taxon>
        <taxon>Dikarya</taxon>
        <taxon>Ascomycota</taxon>
        <taxon>Pezizomycotina</taxon>
        <taxon>Dothideomycetes</taxon>
        <taxon>Dothideomycetes incertae sedis</taxon>
        <taxon>Acrospermales</taxon>
        <taxon>Acrospermaceae</taxon>
        <taxon>Pseudovirgaria</taxon>
    </lineage>
</organism>
<sequence>MADMSSWWDKAGILGTWATCVAFVLSWACIQRAWFGQGDGSERRIEEAVEREVRRRMEEMEERVRVWLRREEERRGREEERLWVWLRGEEERRRRGRGGRRRGRGR</sequence>
<keyword evidence="2" id="KW-0472">Membrane</keyword>
<proteinExistence type="predicted"/>
<keyword evidence="2" id="KW-0812">Transmembrane</keyword>
<evidence type="ECO:0000313" key="3">
    <source>
        <dbReference type="EMBL" id="KAF2763262.1"/>
    </source>
</evidence>
<feature type="transmembrane region" description="Helical" evidence="2">
    <location>
        <begin position="12"/>
        <end position="35"/>
    </location>
</feature>
<name>A0A6A6WM77_9PEZI</name>
<evidence type="ECO:0000313" key="4">
    <source>
        <dbReference type="Proteomes" id="UP000799437"/>
    </source>
</evidence>
<keyword evidence="2" id="KW-1133">Transmembrane helix</keyword>
<dbReference type="AlphaFoldDB" id="A0A6A6WM77"/>